<dbReference type="Proteomes" id="UP001212841">
    <property type="component" value="Unassembled WGS sequence"/>
</dbReference>
<name>A0AAD5S8I6_9FUNG</name>
<accession>A0AAD5S8I6</accession>
<gene>
    <name evidence="2" type="ORF">HK097_004705</name>
</gene>
<feature type="region of interest" description="Disordered" evidence="1">
    <location>
        <begin position="1"/>
        <end position="115"/>
    </location>
</feature>
<keyword evidence="3" id="KW-1185">Reference proteome</keyword>
<reference evidence="2" key="1">
    <citation type="submission" date="2020-05" db="EMBL/GenBank/DDBJ databases">
        <title>Phylogenomic resolution of chytrid fungi.</title>
        <authorList>
            <person name="Stajich J.E."/>
            <person name="Amses K."/>
            <person name="Simmons R."/>
            <person name="Seto K."/>
            <person name="Myers J."/>
            <person name="Bonds A."/>
            <person name="Quandt C.A."/>
            <person name="Barry K."/>
            <person name="Liu P."/>
            <person name="Grigoriev I."/>
            <person name="Longcore J.E."/>
            <person name="James T.Y."/>
        </authorList>
    </citation>
    <scope>NUCLEOTIDE SEQUENCE</scope>
    <source>
        <strain evidence="2">JEL0318</strain>
    </source>
</reference>
<dbReference type="AlphaFoldDB" id="A0AAD5S8I6"/>
<feature type="compositionally biased region" description="Basic and acidic residues" evidence="1">
    <location>
        <begin position="42"/>
        <end position="53"/>
    </location>
</feature>
<organism evidence="2 3">
    <name type="scientific">Rhizophlyctis rosea</name>
    <dbReference type="NCBI Taxonomy" id="64517"/>
    <lineage>
        <taxon>Eukaryota</taxon>
        <taxon>Fungi</taxon>
        <taxon>Fungi incertae sedis</taxon>
        <taxon>Chytridiomycota</taxon>
        <taxon>Chytridiomycota incertae sedis</taxon>
        <taxon>Chytridiomycetes</taxon>
        <taxon>Rhizophlyctidales</taxon>
        <taxon>Rhizophlyctidaceae</taxon>
        <taxon>Rhizophlyctis</taxon>
    </lineage>
</organism>
<comment type="caution">
    <text evidence="2">The sequence shown here is derived from an EMBL/GenBank/DDBJ whole genome shotgun (WGS) entry which is preliminary data.</text>
</comment>
<evidence type="ECO:0000256" key="1">
    <source>
        <dbReference type="SAM" id="MobiDB-lite"/>
    </source>
</evidence>
<feature type="compositionally biased region" description="Low complexity" evidence="1">
    <location>
        <begin position="13"/>
        <end position="28"/>
    </location>
</feature>
<feature type="non-terminal residue" evidence="2">
    <location>
        <position position="1"/>
    </location>
</feature>
<dbReference type="EMBL" id="JADGJD010002232">
    <property type="protein sequence ID" value="KAJ3033865.1"/>
    <property type="molecule type" value="Genomic_DNA"/>
</dbReference>
<proteinExistence type="predicted"/>
<evidence type="ECO:0000313" key="3">
    <source>
        <dbReference type="Proteomes" id="UP001212841"/>
    </source>
</evidence>
<protein>
    <submittedName>
        <fullName evidence="2">Uncharacterized protein</fullName>
    </submittedName>
</protein>
<evidence type="ECO:0000313" key="2">
    <source>
        <dbReference type="EMBL" id="KAJ3033865.1"/>
    </source>
</evidence>
<sequence length="115" mass="11751">ELLIPKPGGETGGQAVPAAEQAAGTAGAVEEEDEEPLLPPKKKAEVPEPKQPEESGEEVASGGIGDVEYARLEDTPDSVPPPKPGRKEKSVVAEESADGESKPTDGSKPAADSLI</sequence>